<gene>
    <name evidence="1" type="ORF">J2X11_001078</name>
</gene>
<organism evidence="1 2">
    <name type="scientific">Aeromicrobium panaciterrae</name>
    <dbReference type="NCBI Taxonomy" id="363861"/>
    <lineage>
        <taxon>Bacteria</taxon>
        <taxon>Bacillati</taxon>
        <taxon>Actinomycetota</taxon>
        <taxon>Actinomycetes</taxon>
        <taxon>Propionibacteriales</taxon>
        <taxon>Nocardioidaceae</taxon>
        <taxon>Aeromicrobium</taxon>
    </lineage>
</organism>
<reference evidence="1 2" key="1">
    <citation type="submission" date="2023-07" db="EMBL/GenBank/DDBJ databases">
        <title>Sorghum-associated microbial communities from plants grown in Nebraska, USA.</title>
        <authorList>
            <person name="Schachtman D."/>
        </authorList>
    </citation>
    <scope>NUCLEOTIDE SEQUENCE [LARGE SCALE GENOMIC DNA]</scope>
    <source>
        <strain evidence="1 2">BE248</strain>
    </source>
</reference>
<dbReference type="Proteomes" id="UP001257739">
    <property type="component" value="Unassembled WGS sequence"/>
</dbReference>
<sequence>MRIYVAVDAELLERLAAGERISAPAFSAESEDEEDELAALEEAAEHGAVVAAADVDGTDDVALEDIASFHVDLDGTGDLAWFATQEIDAVIREAQKR</sequence>
<dbReference type="RefSeq" id="WP_309967700.1">
    <property type="nucleotide sequence ID" value="NZ_JAVDWH010000001.1"/>
</dbReference>
<name>A0ABU1UM68_9ACTN</name>
<evidence type="ECO:0000313" key="1">
    <source>
        <dbReference type="EMBL" id="MDR7086239.1"/>
    </source>
</evidence>
<accession>A0ABU1UM68</accession>
<protein>
    <submittedName>
        <fullName evidence="1">Uncharacterized protein</fullName>
    </submittedName>
</protein>
<proteinExistence type="predicted"/>
<comment type="caution">
    <text evidence="1">The sequence shown here is derived from an EMBL/GenBank/DDBJ whole genome shotgun (WGS) entry which is preliminary data.</text>
</comment>
<evidence type="ECO:0000313" key="2">
    <source>
        <dbReference type="Proteomes" id="UP001257739"/>
    </source>
</evidence>
<keyword evidence="2" id="KW-1185">Reference proteome</keyword>
<dbReference type="EMBL" id="JAVDWH010000001">
    <property type="protein sequence ID" value="MDR7086239.1"/>
    <property type="molecule type" value="Genomic_DNA"/>
</dbReference>